<dbReference type="InterPro" id="IPR011206">
    <property type="entry name" value="Citrate_lyase_beta/mcl1/mcl2"/>
</dbReference>
<dbReference type="Pfam" id="PF03328">
    <property type="entry name" value="HpcH_HpaI"/>
    <property type="match status" value="1"/>
</dbReference>
<dbReference type="PANTHER" id="PTHR32308:SF10">
    <property type="entry name" value="CITRATE LYASE SUBUNIT BETA"/>
    <property type="match status" value="1"/>
</dbReference>
<gene>
    <name evidence="6" type="ORF">RS75_08805</name>
</gene>
<evidence type="ECO:0000256" key="4">
    <source>
        <dbReference type="ARBA" id="ARBA00022842"/>
    </source>
</evidence>
<evidence type="ECO:0000256" key="2">
    <source>
        <dbReference type="ARBA" id="ARBA00005568"/>
    </source>
</evidence>
<dbReference type="RefSeq" id="WP_045019358.1">
    <property type="nucleotide sequence ID" value="NZ_JWJH01000007.1"/>
</dbReference>
<evidence type="ECO:0000256" key="3">
    <source>
        <dbReference type="ARBA" id="ARBA00022723"/>
    </source>
</evidence>
<keyword evidence="6" id="KW-0067">ATP-binding</keyword>
<comment type="similarity">
    <text evidence="2">Belongs to the HpcH/HpaI aldolase family.</text>
</comment>
<dbReference type="PIRSF" id="PIRSF015582">
    <property type="entry name" value="Cit_lyase_B"/>
    <property type="match status" value="1"/>
</dbReference>
<keyword evidence="6" id="KW-0547">Nucleotide-binding</keyword>
<evidence type="ECO:0000313" key="6">
    <source>
        <dbReference type="EMBL" id="KJF68055.1"/>
    </source>
</evidence>
<keyword evidence="4" id="KW-0460">Magnesium</keyword>
<dbReference type="Gene3D" id="3.20.20.60">
    <property type="entry name" value="Phosphoenolpyruvate-binding domains"/>
    <property type="match status" value="1"/>
</dbReference>
<evidence type="ECO:0000256" key="1">
    <source>
        <dbReference type="ARBA" id="ARBA00001946"/>
    </source>
</evidence>
<sequence>MVNFSENILARPRRSLLSVPAINVRALEKIRDLDCDGVILDLEDSVAPDMKGKARENLNRLFSDAPFFGRETIIRINPLSTPDGKADLRFVLSCQPDAVLLPKVEQPADVNDVADLLAEADAPQGLKIWAMIETPLGVLNAASIADAAHTPDARLAAFVLGLNDLRKETRVPALPGRTYLVPWMMQVLLAARAYGLDAIDSVSNDFRDIAAFDGECEQGRAMGFDGKMLIHPAQIEPANRHFAPDEAMIAEAKEIITAFAKPESVELNVINMNGRMIERLHVGQAERLVAMADIIAQRRA</sequence>
<dbReference type="InterPro" id="IPR015813">
    <property type="entry name" value="Pyrv/PenolPyrv_kinase-like_dom"/>
</dbReference>
<dbReference type="EMBL" id="JWJH01000007">
    <property type="protein sequence ID" value="KJF68055.1"/>
    <property type="molecule type" value="Genomic_DNA"/>
</dbReference>
<proteinExistence type="inferred from homology"/>
<keyword evidence="3" id="KW-0479">Metal-binding</keyword>
<evidence type="ECO:0000313" key="7">
    <source>
        <dbReference type="Proteomes" id="UP000052068"/>
    </source>
</evidence>
<dbReference type="Proteomes" id="UP000052068">
    <property type="component" value="Unassembled WGS sequence"/>
</dbReference>
<protein>
    <submittedName>
        <fullName evidence="6">ATP-binding protein</fullName>
    </submittedName>
</protein>
<name>A0ABR5CT92_9HYPH</name>
<keyword evidence="7" id="KW-1185">Reference proteome</keyword>
<organism evidence="6 7">
    <name type="scientific">Rhizobium nepotum 39/7</name>
    <dbReference type="NCBI Taxonomy" id="1368418"/>
    <lineage>
        <taxon>Bacteria</taxon>
        <taxon>Pseudomonadati</taxon>
        <taxon>Pseudomonadota</taxon>
        <taxon>Alphaproteobacteria</taxon>
        <taxon>Hyphomicrobiales</taxon>
        <taxon>Rhizobiaceae</taxon>
        <taxon>Rhizobium/Agrobacterium group</taxon>
        <taxon>Rhizobium</taxon>
    </lineage>
</organism>
<comment type="caution">
    <text evidence="6">The sequence shown here is derived from an EMBL/GenBank/DDBJ whole genome shotgun (WGS) entry which is preliminary data.</text>
</comment>
<feature type="domain" description="HpcH/HpaI aldolase/citrate lyase" evidence="5">
    <location>
        <begin position="14"/>
        <end position="232"/>
    </location>
</feature>
<accession>A0ABR5CT92</accession>
<dbReference type="InterPro" id="IPR040442">
    <property type="entry name" value="Pyrv_kinase-like_dom_sf"/>
</dbReference>
<dbReference type="GO" id="GO:0005524">
    <property type="term" value="F:ATP binding"/>
    <property type="evidence" value="ECO:0007669"/>
    <property type="project" value="UniProtKB-KW"/>
</dbReference>
<comment type="cofactor">
    <cofactor evidence="1">
        <name>Mg(2+)</name>
        <dbReference type="ChEBI" id="CHEBI:18420"/>
    </cofactor>
</comment>
<dbReference type="PANTHER" id="PTHR32308">
    <property type="entry name" value="LYASE BETA SUBUNIT, PUTATIVE (AFU_ORTHOLOGUE AFUA_4G13030)-RELATED"/>
    <property type="match status" value="1"/>
</dbReference>
<dbReference type="SUPFAM" id="SSF51621">
    <property type="entry name" value="Phosphoenolpyruvate/pyruvate domain"/>
    <property type="match status" value="1"/>
</dbReference>
<dbReference type="InterPro" id="IPR005000">
    <property type="entry name" value="Aldolase/citrate-lyase_domain"/>
</dbReference>
<evidence type="ECO:0000259" key="5">
    <source>
        <dbReference type="Pfam" id="PF03328"/>
    </source>
</evidence>
<reference evidence="6 7" key="1">
    <citation type="submission" date="2015-03" db="EMBL/GenBank/DDBJ databases">
        <title>Draft Genome Sequences of Agrobacterium nepotum Strain 39/7T (= CFBP 7436T = LMG 26435T) and Agrobacterium sp. Strain KFB 330 (= CFBP 8308 = LMG 28674).</title>
        <authorList>
            <person name="Kuzmanovic N."/>
            <person name="Pulawska J."/>
            <person name="Obradovic A."/>
        </authorList>
    </citation>
    <scope>NUCLEOTIDE SEQUENCE [LARGE SCALE GENOMIC DNA]</scope>
    <source>
        <strain evidence="6 7">39/7</strain>
    </source>
</reference>